<organism evidence="5 6">
    <name type="scientific">Hanseniaspora guilliermondii</name>
    <dbReference type="NCBI Taxonomy" id="56406"/>
    <lineage>
        <taxon>Eukaryota</taxon>
        <taxon>Fungi</taxon>
        <taxon>Dikarya</taxon>
        <taxon>Ascomycota</taxon>
        <taxon>Saccharomycotina</taxon>
        <taxon>Saccharomycetes</taxon>
        <taxon>Saccharomycodales</taxon>
        <taxon>Saccharomycodaceae</taxon>
        <taxon>Hanseniaspora</taxon>
    </lineage>
</organism>
<dbReference type="SUPFAM" id="SSF53474">
    <property type="entry name" value="alpha/beta-Hydrolases"/>
    <property type="match status" value="1"/>
</dbReference>
<reference evidence="6" key="1">
    <citation type="submission" date="2016-11" db="EMBL/GenBank/DDBJ databases">
        <authorList>
            <person name="Guldener U."/>
        </authorList>
    </citation>
    <scope>NUCLEOTIDE SEQUENCE [LARGE SCALE GENOMIC DNA]</scope>
</reference>
<dbReference type="InterPro" id="IPR029058">
    <property type="entry name" value="AB_hydrolase_fold"/>
</dbReference>
<comment type="similarity">
    <text evidence="1">Belongs to the AB hydrolase superfamily. MetX family.</text>
</comment>
<dbReference type="OrthoDB" id="191364at2759"/>
<keyword evidence="6" id="KW-1185">Reference proteome</keyword>
<dbReference type="Pfam" id="PF00561">
    <property type="entry name" value="Abhydrolase_1"/>
    <property type="match status" value="1"/>
</dbReference>
<accession>A0A1L0FML9</accession>
<dbReference type="HAMAP" id="MF_00296">
    <property type="entry name" value="MetX_acyltransf"/>
    <property type="match status" value="1"/>
</dbReference>
<dbReference type="GO" id="GO:0009086">
    <property type="term" value="P:methionine biosynthetic process"/>
    <property type="evidence" value="ECO:0007669"/>
    <property type="project" value="EnsemblFungi"/>
</dbReference>
<dbReference type="Gene3D" id="3.40.50.1820">
    <property type="entry name" value="alpha/beta hydrolase"/>
    <property type="match status" value="1"/>
</dbReference>
<evidence type="ECO:0000259" key="4">
    <source>
        <dbReference type="Pfam" id="PF00561"/>
    </source>
</evidence>
<feature type="active site" evidence="3">
    <location>
        <position position="446"/>
    </location>
</feature>
<evidence type="ECO:0000256" key="2">
    <source>
        <dbReference type="ARBA" id="ARBA00022679"/>
    </source>
</evidence>
<feature type="domain" description="AB hydrolase-1" evidence="4">
    <location>
        <begin position="89"/>
        <end position="452"/>
    </location>
</feature>
<feature type="active site" description="Nucleophile" evidence="3">
    <location>
        <position position="188"/>
    </location>
</feature>
<evidence type="ECO:0000256" key="3">
    <source>
        <dbReference type="PIRSR" id="PIRSR000443-1"/>
    </source>
</evidence>
<dbReference type="PIRSF" id="PIRSF000443">
    <property type="entry name" value="Homoser_Ac_trans"/>
    <property type="match status" value="1"/>
</dbReference>
<name>A0A1L0FML9_9ASCO</name>
<dbReference type="InterPro" id="IPR008220">
    <property type="entry name" value="HAT_MetX-like"/>
</dbReference>
<dbReference type="VEuPathDB" id="FungiDB:HGUI_03006"/>
<feature type="active site" evidence="3">
    <location>
        <position position="417"/>
    </location>
</feature>
<evidence type="ECO:0000313" key="6">
    <source>
        <dbReference type="Proteomes" id="UP000183365"/>
    </source>
</evidence>
<dbReference type="NCBIfam" id="TIGR01392">
    <property type="entry name" value="homoserO_Ac_trn"/>
    <property type="match status" value="1"/>
</dbReference>
<dbReference type="InterPro" id="IPR000073">
    <property type="entry name" value="AB_hydrolase_1"/>
</dbReference>
<proteinExistence type="inferred from homology"/>
<dbReference type="GO" id="GO:0009092">
    <property type="term" value="P:homoserine metabolic process"/>
    <property type="evidence" value="ECO:0007669"/>
    <property type="project" value="EnsemblFungi"/>
</dbReference>
<dbReference type="AlphaFoldDB" id="A0A1L0FML9"/>
<keyword evidence="2 5" id="KW-0808">Transferase</keyword>
<dbReference type="EMBL" id="FQNF01000065">
    <property type="protein sequence ID" value="SGZ40806.1"/>
    <property type="molecule type" value="Genomic_DNA"/>
</dbReference>
<dbReference type="PANTHER" id="PTHR32268:SF11">
    <property type="entry name" value="HOMOSERINE O-ACETYLTRANSFERASE"/>
    <property type="match status" value="1"/>
</dbReference>
<dbReference type="Proteomes" id="UP000183365">
    <property type="component" value="Unassembled WGS sequence"/>
</dbReference>
<dbReference type="PANTHER" id="PTHR32268">
    <property type="entry name" value="HOMOSERINE O-ACETYLTRANSFERASE"/>
    <property type="match status" value="1"/>
</dbReference>
<sequence length="507" mass="57733">MNSIPEEYYINYSNLKNAPPVLPDSHEKGFKHISPEYMHKTNRYTSLIQGQHFVEVPEYTLETNDQKITNFPIAYKTWGKLSPKKDNCVVICHALTGSSDIQDWWGPLLGTSKLKAFDYSRYFIICLNSCGSPYGSYSPVTNPCLKDGLLVGDSNFPLVTVRDDVAIHKMILENVFGIPYINTCIGGSMGGMLALEYASLYGEAFVKKLVVLATSARHSAWCISWSEAQRQAIYSDPYFKNGEYDINEQPAQGLSAARMTALLTYRSRNSFEQRFSRREASDAAKKKVLEQEDAATRLSTRRMSSDIEFKTVDVSAGSSSTSSTQTENQANKREDKLFSAQSYLRYQGLKFVNRFDANCYVSITEKLDSHDISRPSYHNIHKFSNYKEKYDIDSDSLMEEVLSNFQMPTLIIGIESDGLFTLSEQQYLSKHIPYSELKIVKSMEGHDAFLLEFVEVNSYIRNFMNKFNREMDEFFYDPSLDEDITKGVEIMDIKESMSGEAGDVTDW</sequence>
<evidence type="ECO:0000313" key="5">
    <source>
        <dbReference type="EMBL" id="SGZ40806.1"/>
    </source>
</evidence>
<gene>
    <name evidence="5" type="ORF">HGUI_03006</name>
</gene>
<protein>
    <submittedName>
        <fullName evidence="5">Related to Homoserine O-acetyltransferase</fullName>
    </submittedName>
</protein>
<dbReference type="GO" id="GO:0004414">
    <property type="term" value="F:homoserine O-acetyltransferase activity"/>
    <property type="evidence" value="ECO:0007669"/>
    <property type="project" value="EnsemblFungi"/>
</dbReference>
<evidence type="ECO:0000256" key="1">
    <source>
        <dbReference type="ARBA" id="ARBA00006886"/>
    </source>
</evidence>